<evidence type="ECO:0000256" key="9">
    <source>
        <dbReference type="ARBA" id="ARBA00022989"/>
    </source>
</evidence>
<organism evidence="13 14">
    <name type="scientific">Arenicella chitinivorans</name>
    <dbReference type="NCBI Taxonomy" id="1329800"/>
    <lineage>
        <taxon>Bacteria</taxon>
        <taxon>Pseudomonadati</taxon>
        <taxon>Pseudomonadota</taxon>
        <taxon>Gammaproteobacteria</taxon>
        <taxon>Arenicellales</taxon>
        <taxon>Arenicellaceae</taxon>
        <taxon>Arenicella</taxon>
    </lineage>
</organism>
<feature type="transmembrane region" description="Helical" evidence="11">
    <location>
        <begin position="166"/>
        <end position="184"/>
    </location>
</feature>
<dbReference type="InterPro" id="IPR044878">
    <property type="entry name" value="UbiA_sf"/>
</dbReference>
<keyword evidence="8 11" id="KW-0812">Transmembrane</keyword>
<gene>
    <name evidence="11 13" type="primary">ubiA</name>
    <name evidence="13" type="ORF">GCM10008090_11080</name>
</gene>
<dbReference type="Pfam" id="PF01040">
    <property type="entry name" value="UbiA"/>
    <property type="match status" value="1"/>
</dbReference>
<comment type="cofactor">
    <cofactor evidence="1 11">
        <name>Mg(2+)</name>
        <dbReference type="ChEBI" id="CHEBI:18420"/>
    </cofactor>
</comment>
<keyword evidence="5 11" id="KW-0997">Cell inner membrane</keyword>
<keyword evidence="10 11" id="KW-0472">Membrane</keyword>
<sequence>MMEKLPHLLALMRFDKPIGWLLLLWPTMIALWLASEGEPSGRLFWIFSAGVIVMRSAGCVINDIADRKIDPLVARTESRPLAAGDVTVTTAIGLFVVLGLIALGLLLMLPSAVWPWSIPALLVTIAYPFMKRVIQAPQLVLGVAFSFGIPMVYVACGHAFDLTFWLLILTNMLWVLIYDTAYAMSDREDDLKIGVKSSAIYFGEHDRQILGILQVVVLFFWLLIMWLQGLSLSFMISILLVTGLFAYQQWLIRHRERGPCFQAFLNNGWVGAILWIGVVVAS</sequence>
<comment type="catalytic activity">
    <reaction evidence="11">
        <text>all-trans-octaprenyl diphosphate + 4-hydroxybenzoate = 4-hydroxy-3-(all-trans-octaprenyl)benzoate + diphosphate</text>
        <dbReference type="Rhea" id="RHEA:27782"/>
        <dbReference type="ChEBI" id="CHEBI:1617"/>
        <dbReference type="ChEBI" id="CHEBI:17879"/>
        <dbReference type="ChEBI" id="CHEBI:33019"/>
        <dbReference type="ChEBI" id="CHEBI:57711"/>
        <dbReference type="EC" id="2.5.1.39"/>
    </reaction>
</comment>
<evidence type="ECO:0000256" key="2">
    <source>
        <dbReference type="ARBA" id="ARBA00004141"/>
    </source>
</evidence>
<dbReference type="FunFam" id="1.10.357.140:FF:000008">
    <property type="entry name" value="4-hydroxybenzoate octaprenyltransferase"/>
    <property type="match status" value="1"/>
</dbReference>
<proteinExistence type="inferred from homology"/>
<feature type="transmembrane region" description="Helical" evidence="11">
    <location>
        <begin position="20"/>
        <end position="37"/>
    </location>
</feature>
<feature type="transmembrane region" description="Helical" evidence="11">
    <location>
        <begin position="139"/>
        <end position="160"/>
    </location>
</feature>
<feature type="transmembrane region" description="Helical" evidence="11">
    <location>
        <begin position="43"/>
        <end position="65"/>
    </location>
</feature>
<dbReference type="InterPro" id="IPR006370">
    <property type="entry name" value="HB_polyprenyltransferase-like"/>
</dbReference>
<reference evidence="13" key="1">
    <citation type="journal article" date="2014" name="Int. J. Syst. Evol. Microbiol.">
        <title>Complete genome sequence of Corynebacterium casei LMG S-19264T (=DSM 44701T), isolated from a smear-ripened cheese.</title>
        <authorList>
            <consortium name="US DOE Joint Genome Institute (JGI-PGF)"/>
            <person name="Walter F."/>
            <person name="Albersmeier A."/>
            <person name="Kalinowski J."/>
            <person name="Ruckert C."/>
        </authorList>
    </citation>
    <scope>NUCLEOTIDE SEQUENCE</scope>
    <source>
        <strain evidence="13">KCTC 12711</strain>
    </source>
</reference>
<dbReference type="GO" id="GO:0008412">
    <property type="term" value="F:4-hydroxybenzoate polyprenyltransferase activity"/>
    <property type="evidence" value="ECO:0007669"/>
    <property type="project" value="UniProtKB-UniRule"/>
</dbReference>
<dbReference type="InterPro" id="IPR039653">
    <property type="entry name" value="Prenyltransferase"/>
</dbReference>
<evidence type="ECO:0000256" key="10">
    <source>
        <dbReference type="ARBA" id="ARBA00023136"/>
    </source>
</evidence>
<reference evidence="13" key="2">
    <citation type="submission" date="2020-09" db="EMBL/GenBank/DDBJ databases">
        <authorList>
            <person name="Sun Q."/>
            <person name="Kim S."/>
        </authorList>
    </citation>
    <scope>NUCLEOTIDE SEQUENCE</scope>
    <source>
        <strain evidence="13">KCTC 12711</strain>
    </source>
</reference>
<dbReference type="FunFam" id="1.20.120.1780:FF:000001">
    <property type="entry name" value="4-hydroxybenzoate octaprenyltransferase"/>
    <property type="match status" value="1"/>
</dbReference>
<comment type="subcellular location">
    <subcellularLocation>
        <location evidence="11">Cell inner membrane</location>
        <topology evidence="11">Multi-pass membrane protein</topology>
    </subcellularLocation>
    <subcellularLocation>
        <location evidence="2">Membrane</location>
        <topology evidence="2">Multi-pass membrane protein</topology>
    </subcellularLocation>
</comment>
<evidence type="ECO:0000313" key="13">
    <source>
        <dbReference type="EMBL" id="GHA03697.1"/>
    </source>
</evidence>
<accession>A0A918RKL8</accession>
<dbReference type="EC" id="2.5.1.39" evidence="11 12"/>
<evidence type="ECO:0000256" key="3">
    <source>
        <dbReference type="ARBA" id="ARBA00005985"/>
    </source>
</evidence>
<comment type="similarity">
    <text evidence="3 11">Belongs to the UbiA prenyltransferase family.</text>
</comment>
<evidence type="ECO:0000256" key="5">
    <source>
        <dbReference type="ARBA" id="ARBA00022519"/>
    </source>
</evidence>
<evidence type="ECO:0000256" key="6">
    <source>
        <dbReference type="ARBA" id="ARBA00022679"/>
    </source>
</evidence>
<dbReference type="PANTHER" id="PTHR11048:SF28">
    <property type="entry name" value="4-HYDROXYBENZOATE POLYPRENYLTRANSFERASE, MITOCHONDRIAL"/>
    <property type="match status" value="1"/>
</dbReference>
<feature type="transmembrane region" description="Helical" evidence="11">
    <location>
        <begin position="86"/>
        <end position="107"/>
    </location>
</feature>
<dbReference type="Gene3D" id="1.10.357.140">
    <property type="entry name" value="UbiA prenyltransferase"/>
    <property type="match status" value="1"/>
</dbReference>
<dbReference type="InterPro" id="IPR030470">
    <property type="entry name" value="UbiA_prenylTrfase_CS"/>
</dbReference>
<evidence type="ECO:0000256" key="4">
    <source>
        <dbReference type="ARBA" id="ARBA00022475"/>
    </source>
</evidence>
<evidence type="ECO:0000256" key="1">
    <source>
        <dbReference type="ARBA" id="ARBA00001946"/>
    </source>
</evidence>
<dbReference type="Proteomes" id="UP000614811">
    <property type="component" value="Unassembled WGS sequence"/>
</dbReference>
<keyword evidence="7 11" id="KW-0831">Ubiquinone biosynthesis</keyword>
<dbReference type="AlphaFoldDB" id="A0A918RKL8"/>
<dbReference type="GO" id="GO:0005886">
    <property type="term" value="C:plasma membrane"/>
    <property type="evidence" value="ECO:0007669"/>
    <property type="project" value="UniProtKB-SubCell"/>
</dbReference>
<dbReference type="CDD" id="cd13959">
    <property type="entry name" value="PT_UbiA_COQ2"/>
    <property type="match status" value="1"/>
</dbReference>
<comment type="caution">
    <text evidence="13">The sequence shown here is derived from an EMBL/GenBank/DDBJ whole genome shotgun (WGS) entry which is preliminary data.</text>
</comment>
<feature type="transmembrane region" description="Helical" evidence="11">
    <location>
        <begin position="264"/>
        <end position="281"/>
    </location>
</feature>
<protein>
    <recommendedName>
        <fullName evidence="11 12">4-hydroxybenzoate octaprenyltransferase</fullName>
        <ecNumber evidence="11 12">2.5.1.39</ecNumber>
    </recommendedName>
    <alternativeName>
        <fullName evidence="11">4-HB polyprenyltransferase</fullName>
    </alternativeName>
</protein>
<keyword evidence="9 11" id="KW-1133">Transmembrane helix</keyword>
<evidence type="ECO:0000313" key="14">
    <source>
        <dbReference type="Proteomes" id="UP000614811"/>
    </source>
</evidence>
<dbReference type="InterPro" id="IPR000537">
    <property type="entry name" value="UbiA_prenyltransferase"/>
</dbReference>
<name>A0A918RKL8_9GAMM</name>
<evidence type="ECO:0000256" key="12">
    <source>
        <dbReference type="NCBIfam" id="TIGR01474"/>
    </source>
</evidence>
<keyword evidence="6 11" id="KW-0808">Transferase</keyword>
<feature type="transmembrane region" description="Helical" evidence="11">
    <location>
        <begin position="233"/>
        <end position="252"/>
    </location>
</feature>
<dbReference type="HAMAP" id="MF_01635">
    <property type="entry name" value="UbiA"/>
    <property type="match status" value="1"/>
</dbReference>
<dbReference type="EMBL" id="BMXA01000002">
    <property type="protein sequence ID" value="GHA03697.1"/>
    <property type="molecule type" value="Genomic_DNA"/>
</dbReference>
<dbReference type="Gene3D" id="1.20.120.1780">
    <property type="entry name" value="UbiA prenyltransferase"/>
    <property type="match status" value="1"/>
</dbReference>
<dbReference type="PROSITE" id="PS00943">
    <property type="entry name" value="UBIA"/>
    <property type="match status" value="1"/>
</dbReference>
<comment type="pathway">
    <text evidence="11">Cofactor biosynthesis; ubiquinone biosynthesis.</text>
</comment>
<comment type="function">
    <text evidence="11">Catalyzes the prenylation of para-hydroxybenzoate (PHB) with an all-trans polyprenyl group. Mediates the second step in the final reaction sequence of ubiquinone-8 (UQ-8) biosynthesis, which is the condensation of the polyisoprenoid side chain with PHB, generating the first membrane-bound Q intermediate 3-octaprenyl-4-hydroxybenzoate.</text>
</comment>
<keyword evidence="14" id="KW-1185">Reference proteome</keyword>
<dbReference type="PANTHER" id="PTHR11048">
    <property type="entry name" value="PRENYLTRANSFERASES"/>
    <property type="match status" value="1"/>
</dbReference>
<dbReference type="NCBIfam" id="TIGR01474">
    <property type="entry name" value="ubiA_proteo"/>
    <property type="match status" value="1"/>
</dbReference>
<evidence type="ECO:0000256" key="8">
    <source>
        <dbReference type="ARBA" id="ARBA00022692"/>
    </source>
</evidence>
<keyword evidence="11" id="KW-0460">Magnesium</keyword>
<keyword evidence="4 11" id="KW-1003">Cell membrane</keyword>
<evidence type="ECO:0000256" key="7">
    <source>
        <dbReference type="ARBA" id="ARBA00022688"/>
    </source>
</evidence>
<dbReference type="GO" id="GO:0006744">
    <property type="term" value="P:ubiquinone biosynthetic process"/>
    <property type="evidence" value="ECO:0007669"/>
    <property type="project" value="UniProtKB-UniRule"/>
</dbReference>
<evidence type="ECO:0000256" key="11">
    <source>
        <dbReference type="HAMAP-Rule" id="MF_01635"/>
    </source>
</evidence>